<dbReference type="InterPro" id="IPR059112">
    <property type="entry name" value="CysZ/EI24"/>
</dbReference>
<dbReference type="AlphaFoldDB" id="A0A9P6D5V0"/>
<evidence type="ECO:0008006" key="8">
    <source>
        <dbReference type="Google" id="ProtNLM"/>
    </source>
</evidence>
<keyword evidence="2 5" id="KW-0812">Transmembrane</keyword>
<dbReference type="InterPro" id="IPR052786">
    <property type="entry name" value="Spore_wall_assembly"/>
</dbReference>
<dbReference type="PANTHER" id="PTHR34292">
    <property type="entry name" value="OUTER SPORE WALL PROTEIN LDS1"/>
    <property type="match status" value="1"/>
</dbReference>
<reference evidence="6" key="1">
    <citation type="submission" date="2020-11" db="EMBL/GenBank/DDBJ databases">
        <authorList>
            <consortium name="DOE Joint Genome Institute"/>
            <person name="Ahrendt S."/>
            <person name="Riley R."/>
            <person name="Andreopoulos W."/>
            <person name="Labutti K."/>
            <person name="Pangilinan J."/>
            <person name="Ruiz-Duenas F.J."/>
            <person name="Barrasa J.M."/>
            <person name="Sanchez-Garcia M."/>
            <person name="Camarero S."/>
            <person name="Miyauchi S."/>
            <person name="Serrano A."/>
            <person name="Linde D."/>
            <person name="Babiker R."/>
            <person name="Drula E."/>
            <person name="Ayuso-Fernandez I."/>
            <person name="Pacheco R."/>
            <person name="Padilla G."/>
            <person name="Ferreira P."/>
            <person name="Barriuso J."/>
            <person name="Kellner H."/>
            <person name="Castanera R."/>
            <person name="Alfaro M."/>
            <person name="Ramirez L."/>
            <person name="Pisabarro A.G."/>
            <person name="Kuo A."/>
            <person name="Tritt A."/>
            <person name="Lipzen A."/>
            <person name="He G."/>
            <person name="Yan M."/>
            <person name="Ng V."/>
            <person name="Cullen D."/>
            <person name="Martin F."/>
            <person name="Rosso M.-N."/>
            <person name="Henrissat B."/>
            <person name="Hibbett D."/>
            <person name="Martinez A.T."/>
            <person name="Grigoriev I.V."/>
        </authorList>
    </citation>
    <scope>NUCLEOTIDE SEQUENCE</scope>
    <source>
        <strain evidence="6">ATCC 90797</strain>
    </source>
</reference>
<gene>
    <name evidence="6" type="ORF">BDN71DRAFT_1223469</name>
</gene>
<keyword evidence="3 5" id="KW-1133">Transmembrane helix</keyword>
<feature type="transmembrane region" description="Helical" evidence="5">
    <location>
        <begin position="65"/>
        <end position="90"/>
    </location>
</feature>
<comment type="caution">
    <text evidence="6">The sequence shown here is derived from an EMBL/GenBank/DDBJ whole genome shotgun (WGS) entry which is preliminary data.</text>
</comment>
<dbReference type="EMBL" id="MU154604">
    <property type="protein sequence ID" value="KAF9492277.1"/>
    <property type="molecule type" value="Genomic_DNA"/>
</dbReference>
<evidence type="ECO:0000256" key="1">
    <source>
        <dbReference type="ARBA" id="ARBA00004141"/>
    </source>
</evidence>
<dbReference type="Pfam" id="PF07264">
    <property type="entry name" value="EI24"/>
    <property type="match status" value="1"/>
</dbReference>
<name>A0A9P6D5V0_PLEER</name>
<dbReference type="OrthoDB" id="2107885at2759"/>
<evidence type="ECO:0000313" key="7">
    <source>
        <dbReference type="Proteomes" id="UP000807025"/>
    </source>
</evidence>
<dbReference type="PANTHER" id="PTHR34292:SF2">
    <property type="entry name" value="OUTER SPORE WALL PROTEIN LDS1"/>
    <property type="match status" value="1"/>
</dbReference>
<accession>A0A9P6D5V0</accession>
<feature type="transmembrane region" description="Helical" evidence="5">
    <location>
        <begin position="96"/>
        <end position="118"/>
    </location>
</feature>
<sequence length="290" mass="31377">MMSNEQSSISKIGGTIPEEINHASVAAKEAVLSGGWYYPLYGVVYFISHPSLYRSVAPLMLKSALASLGITIGMFTFTFLPQVAFCALFSGPLAFVAAFALVLSESSAIILLVAKAFLLGPTQDRLFDAVMVQQGHADVVQRGREVKSSNGVKTLGKSITRPLGRFSKARIIRYIISLPLNALPFIGTALFLLYNGNKAGPGFHARYFQLKGWTASQKQQFIQREQNAYTAFGAVSLALGLIPFAGLAFGFTSMVGAALWASSMERQSGTSVDFANIKPIDERSEMRVNI</sequence>
<proteinExistence type="predicted"/>
<evidence type="ECO:0000256" key="5">
    <source>
        <dbReference type="SAM" id="Phobius"/>
    </source>
</evidence>
<comment type="subcellular location">
    <subcellularLocation>
        <location evidence="1">Membrane</location>
        <topology evidence="1">Multi-pass membrane protein</topology>
    </subcellularLocation>
</comment>
<keyword evidence="4 5" id="KW-0472">Membrane</keyword>
<evidence type="ECO:0000313" key="6">
    <source>
        <dbReference type="EMBL" id="KAF9492277.1"/>
    </source>
</evidence>
<protein>
    <recommendedName>
        <fullName evidence="8">Outer spore wall protein RRT8</fullName>
    </recommendedName>
</protein>
<evidence type="ECO:0000256" key="4">
    <source>
        <dbReference type="ARBA" id="ARBA00023136"/>
    </source>
</evidence>
<feature type="transmembrane region" description="Helical" evidence="5">
    <location>
        <begin position="237"/>
        <end position="261"/>
    </location>
</feature>
<evidence type="ECO:0000256" key="2">
    <source>
        <dbReference type="ARBA" id="ARBA00022692"/>
    </source>
</evidence>
<dbReference type="Proteomes" id="UP000807025">
    <property type="component" value="Unassembled WGS sequence"/>
</dbReference>
<organism evidence="6 7">
    <name type="scientific">Pleurotus eryngii</name>
    <name type="common">Boletus of the steppes</name>
    <dbReference type="NCBI Taxonomy" id="5323"/>
    <lineage>
        <taxon>Eukaryota</taxon>
        <taxon>Fungi</taxon>
        <taxon>Dikarya</taxon>
        <taxon>Basidiomycota</taxon>
        <taxon>Agaricomycotina</taxon>
        <taxon>Agaricomycetes</taxon>
        <taxon>Agaricomycetidae</taxon>
        <taxon>Agaricales</taxon>
        <taxon>Pleurotineae</taxon>
        <taxon>Pleurotaceae</taxon>
        <taxon>Pleurotus</taxon>
    </lineage>
</organism>
<feature type="transmembrane region" description="Helical" evidence="5">
    <location>
        <begin position="171"/>
        <end position="194"/>
    </location>
</feature>
<evidence type="ECO:0000256" key="3">
    <source>
        <dbReference type="ARBA" id="ARBA00022989"/>
    </source>
</evidence>
<keyword evidence="7" id="KW-1185">Reference proteome</keyword>